<dbReference type="RefSeq" id="XP_056057356.1">
    <property type="nucleotide sequence ID" value="XM_056196343.1"/>
</dbReference>
<reference evidence="3" key="1">
    <citation type="journal article" date="2023" name="Access Microbiol">
        <title>De-novo genome assembly for Akanthomyces muscarius, a biocontrol agent of insect agricultural pests.</title>
        <authorList>
            <person name="Erdos Z."/>
            <person name="Studholme D.J."/>
            <person name="Raymond B."/>
            <person name="Sharma M."/>
        </authorList>
    </citation>
    <scope>NUCLEOTIDE SEQUENCE</scope>
    <source>
        <strain evidence="3">Ve6</strain>
    </source>
</reference>
<dbReference type="AlphaFoldDB" id="A0A9W8QKS9"/>
<dbReference type="Gene3D" id="3.10.310.10">
    <property type="entry name" value="Diaminopimelate Epimerase, Chain A, domain 1"/>
    <property type="match status" value="2"/>
</dbReference>
<keyword evidence="4" id="KW-1185">Reference proteome</keyword>
<dbReference type="Proteomes" id="UP001144673">
    <property type="component" value="Unassembled WGS sequence"/>
</dbReference>
<dbReference type="InterPro" id="IPR007400">
    <property type="entry name" value="PrpF-like"/>
</dbReference>
<keyword evidence="2" id="KW-0413">Isomerase</keyword>
<dbReference type="SUPFAM" id="SSF54506">
    <property type="entry name" value="Diaminopimelate epimerase-like"/>
    <property type="match status" value="2"/>
</dbReference>
<dbReference type="EMBL" id="JAJHUN010000005">
    <property type="protein sequence ID" value="KAJ4159357.1"/>
    <property type="molecule type" value="Genomic_DNA"/>
</dbReference>
<dbReference type="Pfam" id="PF04303">
    <property type="entry name" value="PrpF"/>
    <property type="match status" value="1"/>
</dbReference>
<dbReference type="KEGG" id="amus:LMH87_008262"/>
<comment type="similarity">
    <text evidence="1">Belongs to the PrpF family.</text>
</comment>
<evidence type="ECO:0000256" key="1">
    <source>
        <dbReference type="ARBA" id="ARBA00007673"/>
    </source>
</evidence>
<dbReference type="PANTHER" id="PTHR43709">
    <property type="entry name" value="ACONITATE ISOMERASE-RELATED"/>
    <property type="match status" value="1"/>
</dbReference>
<evidence type="ECO:0008006" key="5">
    <source>
        <dbReference type="Google" id="ProtNLM"/>
    </source>
</evidence>
<dbReference type="PANTHER" id="PTHR43709:SF2">
    <property type="entry name" value="DUF453 DOMAIN PROTEIN (AFU_ORTHOLOGUE AFUA_6G00360)"/>
    <property type="match status" value="1"/>
</dbReference>
<organism evidence="3 4">
    <name type="scientific">Akanthomyces muscarius</name>
    <name type="common">Entomopathogenic fungus</name>
    <name type="synonym">Lecanicillium muscarium</name>
    <dbReference type="NCBI Taxonomy" id="2231603"/>
    <lineage>
        <taxon>Eukaryota</taxon>
        <taxon>Fungi</taxon>
        <taxon>Dikarya</taxon>
        <taxon>Ascomycota</taxon>
        <taxon>Pezizomycotina</taxon>
        <taxon>Sordariomycetes</taxon>
        <taxon>Hypocreomycetidae</taxon>
        <taxon>Hypocreales</taxon>
        <taxon>Cordycipitaceae</taxon>
        <taxon>Akanthomyces</taxon>
    </lineage>
</organism>
<protein>
    <recommendedName>
        <fullName evidence="5">PrpF protein</fullName>
    </recommendedName>
</protein>
<dbReference type="GO" id="GO:0016853">
    <property type="term" value="F:isomerase activity"/>
    <property type="evidence" value="ECO:0007669"/>
    <property type="project" value="UniProtKB-KW"/>
</dbReference>
<name>A0A9W8QKS9_AKAMU</name>
<proteinExistence type="inferred from homology"/>
<gene>
    <name evidence="3" type="ORF">LMH87_008262</name>
</gene>
<evidence type="ECO:0000256" key="2">
    <source>
        <dbReference type="ARBA" id="ARBA00023235"/>
    </source>
</evidence>
<accession>A0A9W8QKS9</accession>
<sequence length="433" mass="46040">MTSRLTTLTGLLEQVPIFKRTPIYTPSIVLNTRAMAPRRVLHSMPSVLMRAGTSKGLFIHRANLPESQSDWAQAIVAAMGSCYADPKQIDGLGGGSSVTSKVAVIAPSAHSEIDIDYTFVQVAVGEEKIDLSGNCGNMVSGVGPFAVQENLVCAEAGARTIDVRILNTNTNRVIVETIELDEDGRVVEDGECHIPGVAAPGAPIKVAFVEPAGSMTGEMFPTGRLSEEIEVSAVEGLESFKAEVTIVDCANPFVLIDVSSLPGVVAQNAELQAQVVEAIRCESAVRMGLAHTVEEASNTRGTPKAAILMSSHTSKSDLKVRAYSMGKPHPSLQLTGGVCLAAAACIEHTVPYRLRMASARGLATVPFTPSPVTDSGFMLATSEKEDTVRLEHSRGVMTMDVRKSLTKNGVSIEQVSGVRTARRLFEGNVLYYA</sequence>
<evidence type="ECO:0000313" key="3">
    <source>
        <dbReference type="EMBL" id="KAJ4159357.1"/>
    </source>
</evidence>
<dbReference type="GeneID" id="80895421"/>
<comment type="caution">
    <text evidence="3">The sequence shown here is derived from an EMBL/GenBank/DDBJ whole genome shotgun (WGS) entry which is preliminary data.</text>
</comment>
<evidence type="ECO:0000313" key="4">
    <source>
        <dbReference type="Proteomes" id="UP001144673"/>
    </source>
</evidence>